<dbReference type="Pfam" id="PF15580">
    <property type="entry name" value="Imm53"/>
    <property type="match status" value="1"/>
</dbReference>
<reference evidence="2" key="1">
    <citation type="submission" date="2018-12" db="EMBL/GenBank/DDBJ databases">
        <title>Complete genome sequence of Paenibacillus sp. MBLB1234.</title>
        <authorList>
            <person name="Nam Y.-D."/>
            <person name="Kang J."/>
            <person name="Chung W.-H."/>
            <person name="Park Y.S."/>
        </authorList>
    </citation>
    <scope>NUCLEOTIDE SEQUENCE [LARGE SCALE GENOMIC DNA]</scope>
    <source>
        <strain evidence="2">MBLB1234</strain>
    </source>
</reference>
<organism evidence="1 2">
    <name type="scientific">Paenibacillus lutimineralis</name>
    <dbReference type="NCBI Taxonomy" id="2707005"/>
    <lineage>
        <taxon>Bacteria</taxon>
        <taxon>Bacillati</taxon>
        <taxon>Bacillota</taxon>
        <taxon>Bacilli</taxon>
        <taxon>Bacillales</taxon>
        <taxon>Paenibacillaceae</taxon>
        <taxon>Paenibacillus</taxon>
    </lineage>
</organism>
<keyword evidence="2" id="KW-1185">Reference proteome</keyword>
<evidence type="ECO:0000313" key="2">
    <source>
        <dbReference type="Proteomes" id="UP000270678"/>
    </source>
</evidence>
<name>A0A3S9V291_9BACL</name>
<dbReference type="EMBL" id="CP034346">
    <property type="protein sequence ID" value="AZS16620.1"/>
    <property type="molecule type" value="Genomic_DNA"/>
</dbReference>
<proteinExistence type="predicted"/>
<dbReference type="KEGG" id="plut:EI981_20590"/>
<dbReference type="OrthoDB" id="3533713at2"/>
<evidence type="ECO:0000313" key="1">
    <source>
        <dbReference type="EMBL" id="AZS16620.1"/>
    </source>
</evidence>
<keyword evidence="1" id="KW-0808">Transferase</keyword>
<gene>
    <name evidence="1" type="ORF">EI981_20590</name>
</gene>
<sequence>MNYLEWIEEWYELQCNEDWEHIYGIKLETLDNPGWKLEISLMDTELEEKLFKQIDIARSETDWFHCRIEECVFKGYGGTRNLQDILRTFKEWAELETKS</sequence>
<dbReference type="RefSeq" id="WP_127001408.1">
    <property type="nucleotide sequence ID" value="NZ_CP034346.1"/>
</dbReference>
<dbReference type="AlphaFoldDB" id="A0A3S9V291"/>
<dbReference type="GO" id="GO:0016740">
    <property type="term" value="F:transferase activity"/>
    <property type="evidence" value="ECO:0007669"/>
    <property type="project" value="UniProtKB-KW"/>
</dbReference>
<dbReference type="Proteomes" id="UP000270678">
    <property type="component" value="Chromosome"/>
</dbReference>
<protein>
    <submittedName>
        <fullName evidence="1">Rhodanese-related sulfurtransferase</fullName>
    </submittedName>
</protein>
<dbReference type="InterPro" id="IPR028228">
    <property type="entry name" value="Imm53"/>
</dbReference>
<accession>A0A3S9V291</accession>